<protein>
    <submittedName>
        <fullName evidence="2">Uncharacterized protein</fullName>
    </submittedName>
</protein>
<name>A0AAE0PNB0_SORBR</name>
<keyword evidence="1" id="KW-0472">Membrane</keyword>
<accession>A0AAE0PNB0</accession>
<reference evidence="2" key="1">
    <citation type="journal article" date="2023" name="Mol. Phylogenet. Evol.">
        <title>Genome-scale phylogeny and comparative genomics of the fungal order Sordariales.</title>
        <authorList>
            <person name="Hensen N."/>
            <person name="Bonometti L."/>
            <person name="Westerberg I."/>
            <person name="Brannstrom I.O."/>
            <person name="Guillou S."/>
            <person name="Cros-Aarteil S."/>
            <person name="Calhoun S."/>
            <person name="Haridas S."/>
            <person name="Kuo A."/>
            <person name="Mondo S."/>
            <person name="Pangilinan J."/>
            <person name="Riley R."/>
            <person name="LaButti K."/>
            <person name="Andreopoulos B."/>
            <person name="Lipzen A."/>
            <person name="Chen C."/>
            <person name="Yan M."/>
            <person name="Daum C."/>
            <person name="Ng V."/>
            <person name="Clum A."/>
            <person name="Steindorff A."/>
            <person name="Ohm R.A."/>
            <person name="Martin F."/>
            <person name="Silar P."/>
            <person name="Natvig D.O."/>
            <person name="Lalanne C."/>
            <person name="Gautier V."/>
            <person name="Ament-Velasquez S.L."/>
            <person name="Kruys A."/>
            <person name="Hutchinson M.I."/>
            <person name="Powell A.J."/>
            <person name="Barry K."/>
            <person name="Miller A.N."/>
            <person name="Grigoriev I.V."/>
            <person name="Debuchy R."/>
            <person name="Gladieux P."/>
            <person name="Hiltunen Thoren M."/>
            <person name="Johannesson H."/>
        </authorList>
    </citation>
    <scope>NUCLEOTIDE SEQUENCE</scope>
    <source>
        <strain evidence="2">FGSC 1904</strain>
    </source>
</reference>
<keyword evidence="1" id="KW-1133">Transmembrane helix</keyword>
<organism evidence="2 3">
    <name type="scientific">Sordaria brevicollis</name>
    <dbReference type="NCBI Taxonomy" id="83679"/>
    <lineage>
        <taxon>Eukaryota</taxon>
        <taxon>Fungi</taxon>
        <taxon>Dikarya</taxon>
        <taxon>Ascomycota</taxon>
        <taxon>Pezizomycotina</taxon>
        <taxon>Sordariomycetes</taxon>
        <taxon>Sordariomycetidae</taxon>
        <taxon>Sordariales</taxon>
        <taxon>Sordariaceae</taxon>
        <taxon>Sordaria</taxon>
    </lineage>
</organism>
<dbReference type="AlphaFoldDB" id="A0AAE0PNB0"/>
<comment type="caution">
    <text evidence="2">The sequence shown here is derived from an EMBL/GenBank/DDBJ whole genome shotgun (WGS) entry which is preliminary data.</text>
</comment>
<dbReference type="EMBL" id="JAUTDP010000001">
    <property type="protein sequence ID" value="KAK3403153.1"/>
    <property type="molecule type" value="Genomic_DNA"/>
</dbReference>
<evidence type="ECO:0000256" key="1">
    <source>
        <dbReference type="SAM" id="Phobius"/>
    </source>
</evidence>
<feature type="transmembrane region" description="Helical" evidence="1">
    <location>
        <begin position="354"/>
        <end position="374"/>
    </location>
</feature>
<keyword evidence="3" id="KW-1185">Reference proteome</keyword>
<gene>
    <name evidence="2" type="ORF">B0T20DRAFT_503467</name>
</gene>
<dbReference type="Proteomes" id="UP001281003">
    <property type="component" value="Unassembled WGS sequence"/>
</dbReference>
<evidence type="ECO:0000313" key="3">
    <source>
        <dbReference type="Proteomes" id="UP001281003"/>
    </source>
</evidence>
<keyword evidence="1" id="KW-0812">Transmembrane</keyword>
<proteinExistence type="predicted"/>
<sequence>MAYPAIETCLLATMSSSTQHDDASGKQMPKTLADWVDKGPDRPTKRIRSLYSRDAWLCDDLSDDAILSNGLAADRFLRLMGTSQVNADDIDINKNGQLFFKATRVPSALSGDCYQAEIQRAAQLAGARTELLRGLDFVNIHALKLPQVRSCLKSVWKFASYAKTIVEKTNGLDDVNCDKLEGLRHAAQEEIAPRMSEIEDAIITFDRIFTPDPSDSDIQKSDDVLRGAVELFGLSASEIEELEVVMQEPRNTDRAIYFLREKLRQDVLQELQEYIELIEEDNATYRKCRSACFQPIEHFKPEAISYPGQFRIGKDTFDYPGMFDMGTLSNTAISQKSEVAVSQQQKGVIKPKPFPTMTAVLISIICVLLYILLFY</sequence>
<reference evidence="2" key="2">
    <citation type="submission" date="2023-07" db="EMBL/GenBank/DDBJ databases">
        <authorList>
            <consortium name="Lawrence Berkeley National Laboratory"/>
            <person name="Haridas S."/>
            <person name="Hensen N."/>
            <person name="Bonometti L."/>
            <person name="Westerberg I."/>
            <person name="Brannstrom I.O."/>
            <person name="Guillou S."/>
            <person name="Cros-Aarteil S."/>
            <person name="Calhoun S."/>
            <person name="Kuo A."/>
            <person name="Mondo S."/>
            <person name="Pangilinan J."/>
            <person name="Riley R."/>
            <person name="LaButti K."/>
            <person name="Andreopoulos B."/>
            <person name="Lipzen A."/>
            <person name="Chen C."/>
            <person name="Yanf M."/>
            <person name="Daum C."/>
            <person name="Ng V."/>
            <person name="Clum A."/>
            <person name="Steindorff A."/>
            <person name="Ohm R."/>
            <person name="Martin F."/>
            <person name="Silar P."/>
            <person name="Natvig D."/>
            <person name="Lalanne C."/>
            <person name="Gautier V."/>
            <person name="Ament-velasquez S.L."/>
            <person name="Kruys A."/>
            <person name="Hutchinson M.I."/>
            <person name="Powell A.J."/>
            <person name="Barry K."/>
            <person name="Miller A.N."/>
            <person name="Grigoriev I.V."/>
            <person name="Debuchy R."/>
            <person name="Gladieux P."/>
            <person name="Thoren M.H."/>
            <person name="Johannesson H."/>
        </authorList>
    </citation>
    <scope>NUCLEOTIDE SEQUENCE</scope>
    <source>
        <strain evidence="2">FGSC 1904</strain>
    </source>
</reference>
<evidence type="ECO:0000313" key="2">
    <source>
        <dbReference type="EMBL" id="KAK3403153.1"/>
    </source>
</evidence>